<organism evidence="1 2">
    <name type="scientific">Halovibrio salipaludis</name>
    <dbReference type="NCBI Taxonomy" id="2032626"/>
    <lineage>
        <taxon>Bacteria</taxon>
        <taxon>Pseudomonadati</taxon>
        <taxon>Pseudomonadota</taxon>
        <taxon>Gammaproteobacteria</taxon>
        <taxon>Oceanospirillales</taxon>
        <taxon>Halomonadaceae</taxon>
        <taxon>Halovibrio</taxon>
    </lineage>
</organism>
<keyword evidence="2" id="KW-1185">Reference proteome</keyword>
<evidence type="ECO:0000313" key="2">
    <source>
        <dbReference type="Proteomes" id="UP000218896"/>
    </source>
</evidence>
<reference evidence="1 2" key="1">
    <citation type="submission" date="2017-08" db="EMBL/GenBank/DDBJ databases">
        <title>Halovibrio sewagensis sp. nov., isolated from wastewater of high salinity.</title>
        <authorList>
            <person name="Dong X."/>
            <person name="Zhang G."/>
        </authorList>
    </citation>
    <scope>NUCLEOTIDE SEQUENCE [LARGE SCALE GENOMIC DNA]</scope>
    <source>
        <strain evidence="1 2">YL5-2</strain>
    </source>
</reference>
<name>A0A2A2FBW2_9GAMM</name>
<comment type="caution">
    <text evidence="1">The sequence shown here is derived from an EMBL/GenBank/DDBJ whole genome shotgun (WGS) entry which is preliminary data.</text>
</comment>
<dbReference type="AlphaFoldDB" id="A0A2A2FBW2"/>
<dbReference type="Proteomes" id="UP000218896">
    <property type="component" value="Unassembled WGS sequence"/>
</dbReference>
<gene>
    <name evidence="1" type="ORF">CK501_03470</name>
</gene>
<dbReference type="OrthoDB" id="6182044at2"/>
<accession>A0A2A2FBW2</accession>
<dbReference type="RefSeq" id="WP_095616309.1">
    <property type="nucleotide sequence ID" value="NZ_NSKD01000001.1"/>
</dbReference>
<dbReference type="EMBL" id="NSKD01000001">
    <property type="protein sequence ID" value="PAU82214.1"/>
    <property type="molecule type" value="Genomic_DNA"/>
</dbReference>
<sequence length="148" mass="16596">MTVETFTPEPRITTFDDLAKMSEMDSPGTKLLVVLINVQRLQEKTASGEHAAMDDQGTLMPLMVRDFPLTPQTRLKDIVEEADQVSTNWEFLMTAVLPGRNGEPAPEDETEQHLTRMAQTLTTGENLDQFAIFTRDGEPVQLQAMSEQ</sequence>
<protein>
    <submittedName>
        <fullName evidence="1">Uncharacterized protein</fullName>
    </submittedName>
</protein>
<evidence type="ECO:0000313" key="1">
    <source>
        <dbReference type="EMBL" id="PAU82214.1"/>
    </source>
</evidence>
<proteinExistence type="predicted"/>